<evidence type="ECO:0000259" key="5">
    <source>
        <dbReference type="PROSITE" id="PS50893"/>
    </source>
</evidence>
<dbReference type="InterPro" id="IPR017871">
    <property type="entry name" value="ABC_transporter-like_CS"/>
</dbReference>
<evidence type="ECO:0000256" key="4">
    <source>
        <dbReference type="ARBA" id="ARBA00038388"/>
    </source>
</evidence>
<sequence length="225" mass="25417">MKSHIVLEHISKSYKMPYGLITPLQDISISIEKGERVAIMGPSGSGKTTLLSLLGCLERPTEGKYTFNGRSVEGYSENERSHLRGNELAFIFQDFQLIHEMTVLENVLMPFKYKDCSEDKEKKALMALEKVQLSHRLNHYPNQISGGEMQRVAFARAIASKPSLILADEPTGNLDSKNAESILKLLLNEKDESTVIFVTHDEEIAHRFPRIIRLKEGKLAADEKF</sequence>
<dbReference type="eggNOG" id="COG1136">
    <property type="taxonomic scope" value="Bacteria"/>
</dbReference>
<dbReference type="SUPFAM" id="SSF52540">
    <property type="entry name" value="P-loop containing nucleoside triphosphate hydrolases"/>
    <property type="match status" value="1"/>
</dbReference>
<dbReference type="GO" id="GO:0016887">
    <property type="term" value="F:ATP hydrolysis activity"/>
    <property type="evidence" value="ECO:0007669"/>
    <property type="project" value="InterPro"/>
</dbReference>
<evidence type="ECO:0000313" key="6">
    <source>
        <dbReference type="EMBL" id="CDR33649.1"/>
    </source>
</evidence>
<dbReference type="Pfam" id="PF00005">
    <property type="entry name" value="ABC_tran"/>
    <property type="match status" value="1"/>
</dbReference>
<dbReference type="AlphaFoldDB" id="A0A090DY04"/>
<gene>
    <name evidence="6" type="ORF">CSEC_0820</name>
</gene>
<comment type="similarity">
    <text evidence="4">Belongs to the ABC transporter superfamily. Macrolide exporter (TC 3.A.1.122) family.</text>
</comment>
<keyword evidence="3" id="KW-0067">ATP-binding</keyword>
<keyword evidence="7" id="KW-1185">Reference proteome</keyword>
<comment type="caution">
    <text evidence="6">The sequence shown here is derived from an EMBL/GenBank/DDBJ whole genome shotgun (WGS) entry which is preliminary data.</text>
</comment>
<reference evidence="6" key="1">
    <citation type="submission" date="2013-12" db="EMBL/GenBank/DDBJ databases">
        <authorList>
            <person name="Linke B."/>
        </authorList>
    </citation>
    <scope>NUCLEOTIDE SEQUENCE [LARGE SCALE GENOMIC DNA]</scope>
    <source>
        <strain evidence="6">CRIB-18</strain>
    </source>
</reference>
<dbReference type="PANTHER" id="PTHR42798">
    <property type="entry name" value="LIPOPROTEIN-RELEASING SYSTEM ATP-BINDING PROTEIN LOLD"/>
    <property type="match status" value="1"/>
</dbReference>
<keyword evidence="1" id="KW-0813">Transport</keyword>
<dbReference type="InterPro" id="IPR027417">
    <property type="entry name" value="P-loop_NTPase"/>
</dbReference>
<protein>
    <submittedName>
        <fullName evidence="6">ABC-type transporter, ATPase subunit</fullName>
        <ecNumber evidence="6">3.6.3.-</ecNumber>
    </submittedName>
</protein>
<accession>A0A090DY04</accession>
<dbReference type="Gene3D" id="3.40.50.300">
    <property type="entry name" value="P-loop containing nucleotide triphosphate hydrolases"/>
    <property type="match status" value="1"/>
</dbReference>
<keyword evidence="6" id="KW-0378">Hydrolase</keyword>
<dbReference type="RefSeq" id="WP_041017098.1">
    <property type="nucleotide sequence ID" value="NZ_CCEJ010000003.1"/>
</dbReference>
<dbReference type="SMART" id="SM00382">
    <property type="entry name" value="AAA"/>
    <property type="match status" value="1"/>
</dbReference>
<evidence type="ECO:0000313" key="7">
    <source>
        <dbReference type="Proteomes" id="UP000031552"/>
    </source>
</evidence>
<dbReference type="GO" id="GO:0098796">
    <property type="term" value="C:membrane protein complex"/>
    <property type="evidence" value="ECO:0007669"/>
    <property type="project" value="UniProtKB-ARBA"/>
</dbReference>
<keyword evidence="2" id="KW-0547">Nucleotide-binding</keyword>
<dbReference type="Proteomes" id="UP000031552">
    <property type="component" value="Unassembled WGS sequence"/>
</dbReference>
<dbReference type="GO" id="GO:0005524">
    <property type="term" value="F:ATP binding"/>
    <property type="evidence" value="ECO:0007669"/>
    <property type="project" value="UniProtKB-KW"/>
</dbReference>
<dbReference type="FunFam" id="3.40.50.300:FF:000032">
    <property type="entry name" value="Export ABC transporter ATP-binding protein"/>
    <property type="match status" value="1"/>
</dbReference>
<feature type="domain" description="ABC transporter" evidence="5">
    <location>
        <begin position="5"/>
        <end position="225"/>
    </location>
</feature>
<dbReference type="InterPro" id="IPR017911">
    <property type="entry name" value="MacB-like_ATP-bd"/>
</dbReference>
<reference evidence="6" key="2">
    <citation type="submission" date="2014-09" db="EMBL/GenBank/DDBJ databases">
        <title>Criblamydia sequanensis harbors a mega-plasmid encoding arsenite resistance.</title>
        <authorList>
            <person name="Bertelli C."/>
            <person name="Goesmann A."/>
            <person name="Greub G."/>
        </authorList>
    </citation>
    <scope>NUCLEOTIDE SEQUENCE [LARGE SCALE GENOMIC DNA]</scope>
    <source>
        <strain evidence="6">CRIB-18</strain>
    </source>
</reference>
<dbReference type="CDD" id="cd03255">
    <property type="entry name" value="ABC_MJ0796_LolCDE_FtsE"/>
    <property type="match status" value="1"/>
</dbReference>
<evidence type="ECO:0000256" key="1">
    <source>
        <dbReference type="ARBA" id="ARBA00022448"/>
    </source>
</evidence>
<dbReference type="PANTHER" id="PTHR42798:SF4">
    <property type="entry name" value="ABC TRANSPORTER DOMAIN-CONTAINING PROTEIN"/>
    <property type="match status" value="1"/>
</dbReference>
<evidence type="ECO:0000256" key="3">
    <source>
        <dbReference type="ARBA" id="ARBA00022840"/>
    </source>
</evidence>
<dbReference type="EMBL" id="CCEJ010000003">
    <property type="protein sequence ID" value="CDR33649.1"/>
    <property type="molecule type" value="Genomic_DNA"/>
</dbReference>
<dbReference type="InterPro" id="IPR003593">
    <property type="entry name" value="AAA+_ATPase"/>
</dbReference>
<proteinExistence type="inferred from homology"/>
<dbReference type="EC" id="3.6.3.-" evidence="6"/>
<dbReference type="PROSITE" id="PS00211">
    <property type="entry name" value="ABC_TRANSPORTER_1"/>
    <property type="match status" value="1"/>
</dbReference>
<evidence type="ECO:0000256" key="2">
    <source>
        <dbReference type="ARBA" id="ARBA00022741"/>
    </source>
</evidence>
<dbReference type="STRING" id="1437425.CSEC_0820"/>
<dbReference type="InterPro" id="IPR003439">
    <property type="entry name" value="ABC_transporter-like_ATP-bd"/>
</dbReference>
<organism evidence="6 7">
    <name type="scientific">Candidatus Criblamydia sequanensis CRIB-18</name>
    <dbReference type="NCBI Taxonomy" id="1437425"/>
    <lineage>
        <taxon>Bacteria</taxon>
        <taxon>Pseudomonadati</taxon>
        <taxon>Chlamydiota</taxon>
        <taxon>Chlamydiia</taxon>
        <taxon>Parachlamydiales</taxon>
        <taxon>Candidatus Criblamydiaceae</taxon>
        <taxon>Candidatus Criblamydia</taxon>
    </lineage>
</organism>
<dbReference type="PROSITE" id="PS50893">
    <property type="entry name" value="ABC_TRANSPORTER_2"/>
    <property type="match status" value="1"/>
</dbReference>
<dbReference type="GO" id="GO:0022857">
    <property type="term" value="F:transmembrane transporter activity"/>
    <property type="evidence" value="ECO:0007669"/>
    <property type="project" value="UniProtKB-ARBA"/>
</dbReference>
<name>A0A090DY04_9BACT</name>